<keyword evidence="3" id="KW-1185">Reference proteome</keyword>
<name>A0A516GQI4_9FLAO</name>
<keyword evidence="1" id="KW-0732">Signal</keyword>
<evidence type="ECO:0008006" key="4">
    <source>
        <dbReference type="Google" id="ProtNLM"/>
    </source>
</evidence>
<evidence type="ECO:0000256" key="1">
    <source>
        <dbReference type="SAM" id="SignalP"/>
    </source>
</evidence>
<evidence type="ECO:0000313" key="2">
    <source>
        <dbReference type="EMBL" id="QDO93785.1"/>
    </source>
</evidence>
<gene>
    <name evidence="2" type="ORF">FNB79_07270</name>
</gene>
<dbReference type="PROSITE" id="PS51257">
    <property type="entry name" value="PROKAR_LIPOPROTEIN"/>
    <property type="match status" value="1"/>
</dbReference>
<dbReference type="EMBL" id="CP041637">
    <property type="protein sequence ID" value="QDO93785.1"/>
    <property type="molecule type" value="Genomic_DNA"/>
</dbReference>
<reference evidence="2 3" key="1">
    <citation type="submission" date="2019-07" db="EMBL/GenBank/DDBJ databases">
        <title>Genome sequencing for Formosa sp. PS13.</title>
        <authorList>
            <person name="Park S.-J."/>
        </authorList>
    </citation>
    <scope>NUCLEOTIDE SEQUENCE [LARGE SCALE GENOMIC DNA]</scope>
    <source>
        <strain evidence="2 3">PS13</strain>
    </source>
</reference>
<feature type="chain" id="PRO_5021802982" description="Lipoprotein" evidence="1">
    <location>
        <begin position="22"/>
        <end position="286"/>
    </location>
</feature>
<dbReference type="RefSeq" id="WP_143380687.1">
    <property type="nucleotide sequence ID" value="NZ_CP041637.1"/>
</dbReference>
<evidence type="ECO:0000313" key="3">
    <source>
        <dbReference type="Proteomes" id="UP000319209"/>
    </source>
</evidence>
<proteinExistence type="predicted"/>
<sequence length="286" mass="30513">MKNILYICFVMLSILSFTACQETDTETIVELEGEAGVLVNVSSKSSGALLGSPESGVDLEDASIEFSENYLTLTTIKQSGDTALDIESIQAYKSLNGGEEVLIGSSTSLPFTIEYTTIDEFVDGLGLSVSDLRIGDYFNFIIKVLKTDGSIYTYNTSMGRFQLTINCSYDLTGTYVMTNSVCSSEVEVEISQNSDGTWYASTADGGLLQFCTINTTIQNFGSFAVSCGGVVDASATAGGPDYCEGGGYGIGCITGGTWDQEAGILEMTHTDAFFGNGTYTSKYVRK</sequence>
<dbReference type="KEGG" id="fop:FNB79_07270"/>
<accession>A0A516GQI4</accession>
<feature type="signal peptide" evidence="1">
    <location>
        <begin position="1"/>
        <end position="21"/>
    </location>
</feature>
<protein>
    <recommendedName>
        <fullName evidence="4">Lipoprotein</fullName>
    </recommendedName>
</protein>
<dbReference type="Proteomes" id="UP000319209">
    <property type="component" value="Chromosome"/>
</dbReference>
<dbReference type="AlphaFoldDB" id="A0A516GQI4"/>
<dbReference type="OrthoDB" id="1431695at2"/>
<organism evidence="2 3">
    <name type="scientific">Formosa sediminum</name>
    <dbReference type="NCBI Taxonomy" id="2594004"/>
    <lineage>
        <taxon>Bacteria</taxon>
        <taxon>Pseudomonadati</taxon>
        <taxon>Bacteroidota</taxon>
        <taxon>Flavobacteriia</taxon>
        <taxon>Flavobacteriales</taxon>
        <taxon>Flavobacteriaceae</taxon>
        <taxon>Formosa</taxon>
    </lineage>
</organism>